<reference evidence="3 4" key="1">
    <citation type="submission" date="2019-07" db="EMBL/GenBank/DDBJ databases">
        <title>Reinekea sp. strain SSH23 genome sequencing and assembly.</title>
        <authorList>
            <person name="Kim I."/>
        </authorList>
    </citation>
    <scope>NUCLEOTIDE SEQUENCE [LARGE SCALE GENOMIC DNA]</scope>
    <source>
        <strain evidence="3 4">SSH23</strain>
    </source>
</reference>
<name>A0A5C8Z367_9GAMM</name>
<dbReference type="OrthoDB" id="9799036at2"/>
<dbReference type="CDD" id="cd00586">
    <property type="entry name" value="4HBT"/>
    <property type="match status" value="1"/>
</dbReference>
<dbReference type="PANTHER" id="PTHR31793:SF27">
    <property type="entry name" value="NOVEL THIOESTERASE SUPERFAMILY DOMAIN AND SAPOSIN A-TYPE DOMAIN CONTAINING PROTEIN (0610012H03RIK)"/>
    <property type="match status" value="1"/>
</dbReference>
<dbReference type="SUPFAM" id="SSF54637">
    <property type="entry name" value="Thioesterase/thiol ester dehydrase-isomerase"/>
    <property type="match status" value="1"/>
</dbReference>
<dbReference type="InterPro" id="IPR050563">
    <property type="entry name" value="4-hydroxybenzoyl-CoA_TE"/>
</dbReference>
<sequence>MQNSNTEKTNTTTANTATNQYQFVEHFKVRDYECDLQKIVNNAVYQNYLEHARHEFLTAHGISFAGLAEQGLNLVVTRAELDYKHSLVSGDEFFVSVDFSMHDRVRFRFDQRIIRKSDNRLCVTAVVFGTGAQANGRPGVPKEIVQKLSK</sequence>
<dbReference type="Proteomes" id="UP000321764">
    <property type="component" value="Unassembled WGS sequence"/>
</dbReference>
<dbReference type="PIRSF" id="PIRSF003230">
    <property type="entry name" value="YbgC"/>
    <property type="match status" value="1"/>
</dbReference>
<dbReference type="GO" id="GO:0047617">
    <property type="term" value="F:fatty acyl-CoA hydrolase activity"/>
    <property type="evidence" value="ECO:0007669"/>
    <property type="project" value="TreeGrafter"/>
</dbReference>
<keyword evidence="4" id="KW-1185">Reference proteome</keyword>
<dbReference type="Gene3D" id="3.10.129.10">
    <property type="entry name" value="Hotdog Thioesterase"/>
    <property type="match status" value="1"/>
</dbReference>
<comment type="similarity">
    <text evidence="1">Belongs to the 4-hydroxybenzoyl-CoA thioesterase family.</text>
</comment>
<keyword evidence="2" id="KW-0378">Hydrolase</keyword>
<dbReference type="AlphaFoldDB" id="A0A5C8Z367"/>
<comment type="caution">
    <text evidence="3">The sequence shown here is derived from an EMBL/GenBank/DDBJ whole genome shotgun (WGS) entry which is preliminary data.</text>
</comment>
<dbReference type="RefSeq" id="WP_147714865.1">
    <property type="nucleotide sequence ID" value="NZ_VKAD01000003.1"/>
</dbReference>
<protein>
    <submittedName>
        <fullName evidence="3">Acyl-CoA thioesterase</fullName>
    </submittedName>
</protein>
<organism evidence="3 4">
    <name type="scientific">Reinekea thalattae</name>
    <dbReference type="NCBI Taxonomy" id="2593301"/>
    <lineage>
        <taxon>Bacteria</taxon>
        <taxon>Pseudomonadati</taxon>
        <taxon>Pseudomonadota</taxon>
        <taxon>Gammaproteobacteria</taxon>
        <taxon>Oceanospirillales</taxon>
        <taxon>Saccharospirillaceae</taxon>
        <taxon>Reinekea</taxon>
    </lineage>
</organism>
<accession>A0A5C8Z367</accession>
<dbReference type="PANTHER" id="PTHR31793">
    <property type="entry name" value="4-HYDROXYBENZOYL-COA THIOESTERASE FAMILY MEMBER"/>
    <property type="match status" value="1"/>
</dbReference>
<evidence type="ECO:0000313" key="3">
    <source>
        <dbReference type="EMBL" id="TXR51370.1"/>
    </source>
</evidence>
<proteinExistence type="inferred from homology"/>
<dbReference type="Pfam" id="PF13279">
    <property type="entry name" value="4HBT_2"/>
    <property type="match status" value="1"/>
</dbReference>
<dbReference type="InterPro" id="IPR006684">
    <property type="entry name" value="YbgC/YbaW"/>
</dbReference>
<evidence type="ECO:0000256" key="2">
    <source>
        <dbReference type="ARBA" id="ARBA00022801"/>
    </source>
</evidence>
<evidence type="ECO:0000256" key="1">
    <source>
        <dbReference type="ARBA" id="ARBA00005953"/>
    </source>
</evidence>
<evidence type="ECO:0000313" key="4">
    <source>
        <dbReference type="Proteomes" id="UP000321764"/>
    </source>
</evidence>
<dbReference type="EMBL" id="VKAD01000003">
    <property type="protein sequence ID" value="TXR51370.1"/>
    <property type="molecule type" value="Genomic_DNA"/>
</dbReference>
<gene>
    <name evidence="3" type="ORF">FME95_12635</name>
</gene>
<dbReference type="InterPro" id="IPR029069">
    <property type="entry name" value="HotDog_dom_sf"/>
</dbReference>